<comment type="caution">
    <text evidence="2">The sequence shown here is derived from an EMBL/GenBank/DDBJ whole genome shotgun (WGS) entry which is preliminary data.</text>
</comment>
<gene>
    <name evidence="2" type="ORF">MKW98_010445</name>
</gene>
<dbReference type="AlphaFoldDB" id="A0AAD4TAV4"/>
<evidence type="ECO:0000313" key="3">
    <source>
        <dbReference type="Proteomes" id="UP001202328"/>
    </source>
</evidence>
<dbReference type="EMBL" id="JAJJMB010003672">
    <property type="protein sequence ID" value="KAI3946321.1"/>
    <property type="molecule type" value="Genomic_DNA"/>
</dbReference>
<proteinExistence type="predicted"/>
<feature type="region of interest" description="Disordered" evidence="1">
    <location>
        <begin position="1"/>
        <end position="27"/>
    </location>
</feature>
<organism evidence="2 3">
    <name type="scientific">Papaver atlanticum</name>
    <dbReference type="NCBI Taxonomy" id="357466"/>
    <lineage>
        <taxon>Eukaryota</taxon>
        <taxon>Viridiplantae</taxon>
        <taxon>Streptophyta</taxon>
        <taxon>Embryophyta</taxon>
        <taxon>Tracheophyta</taxon>
        <taxon>Spermatophyta</taxon>
        <taxon>Magnoliopsida</taxon>
        <taxon>Ranunculales</taxon>
        <taxon>Papaveraceae</taxon>
        <taxon>Papaveroideae</taxon>
        <taxon>Papaver</taxon>
    </lineage>
</organism>
<reference evidence="2" key="1">
    <citation type="submission" date="2022-04" db="EMBL/GenBank/DDBJ databases">
        <title>A functionally conserved STORR gene fusion in Papaver species that diverged 16.8 million years ago.</title>
        <authorList>
            <person name="Catania T."/>
        </authorList>
    </citation>
    <scope>NUCLEOTIDE SEQUENCE</scope>
    <source>
        <strain evidence="2">S-188037</strain>
    </source>
</reference>
<accession>A0AAD4TAV4</accession>
<feature type="non-terminal residue" evidence="2">
    <location>
        <position position="1"/>
    </location>
</feature>
<dbReference type="Proteomes" id="UP001202328">
    <property type="component" value="Unassembled WGS sequence"/>
</dbReference>
<evidence type="ECO:0000313" key="2">
    <source>
        <dbReference type="EMBL" id="KAI3946321.1"/>
    </source>
</evidence>
<evidence type="ECO:0000256" key="1">
    <source>
        <dbReference type="SAM" id="MobiDB-lite"/>
    </source>
</evidence>
<protein>
    <submittedName>
        <fullName evidence="2">Uncharacterized protein</fullName>
    </submittedName>
</protein>
<name>A0AAD4TAV4_9MAGN</name>
<sequence length="59" mass="6500">MNLKVSPGFTTAGGFEHEPVSEGGSRSPADMTAFVQSLLQQMVSYLAHSILRDLFHYSR</sequence>
<keyword evidence="3" id="KW-1185">Reference proteome</keyword>